<feature type="domain" description="Anaphase-promoting complex subunit 4 long" evidence="1">
    <location>
        <begin position="18"/>
        <end position="117"/>
    </location>
</feature>
<sequence length="136" mass="15557">MQQLETLSQNDISKIAIDRVHNLISHTWLRQVKHEEMLQTASKLHQLMLENRTDKLLLSALATGSLSAETKEWLSTTYYKSLSELGLKKLARVLPYNLFNKLSFESVVTRAEALGTVNFEIRNFPSNEAALLWLRG</sequence>
<accession>A0ABT3RH15</accession>
<name>A0ABT3RH15_9BACT</name>
<evidence type="ECO:0000313" key="3">
    <source>
        <dbReference type="Proteomes" id="UP001207228"/>
    </source>
</evidence>
<dbReference type="EMBL" id="JAPFQO010000007">
    <property type="protein sequence ID" value="MCX2740662.1"/>
    <property type="molecule type" value="Genomic_DNA"/>
</dbReference>
<protein>
    <recommendedName>
        <fullName evidence="1">Anaphase-promoting complex subunit 4 long domain-containing protein</fullName>
    </recommendedName>
</protein>
<comment type="caution">
    <text evidence="2">The sequence shown here is derived from an EMBL/GenBank/DDBJ whole genome shotgun (WGS) entry which is preliminary data.</text>
</comment>
<keyword evidence="3" id="KW-1185">Reference proteome</keyword>
<evidence type="ECO:0000313" key="2">
    <source>
        <dbReference type="EMBL" id="MCX2740662.1"/>
    </source>
</evidence>
<dbReference type="InterPro" id="IPR024790">
    <property type="entry name" value="APC4_long_dom"/>
</dbReference>
<dbReference type="RefSeq" id="WP_266052726.1">
    <property type="nucleotide sequence ID" value="NZ_JAPFQO010000007.1"/>
</dbReference>
<dbReference type="Proteomes" id="UP001207228">
    <property type="component" value="Unassembled WGS sequence"/>
</dbReference>
<gene>
    <name evidence="2" type="ORF">OO017_11945</name>
</gene>
<dbReference type="Pfam" id="PF12896">
    <property type="entry name" value="ANAPC4"/>
    <property type="match status" value="1"/>
</dbReference>
<reference evidence="2 3" key="1">
    <citation type="submission" date="2022-11" db="EMBL/GenBank/DDBJ databases">
        <title>The characterization of three novel Bacteroidetes species and genomic analysis of their roles in tidal elemental geochemical cycles.</title>
        <authorList>
            <person name="Ma K.-J."/>
        </authorList>
    </citation>
    <scope>NUCLEOTIDE SEQUENCE [LARGE SCALE GENOMIC DNA]</scope>
    <source>
        <strain evidence="2 3">M82</strain>
    </source>
</reference>
<organism evidence="2 3">
    <name type="scientific">Pontibacter anaerobius</name>
    <dbReference type="NCBI Taxonomy" id="2993940"/>
    <lineage>
        <taxon>Bacteria</taxon>
        <taxon>Pseudomonadati</taxon>
        <taxon>Bacteroidota</taxon>
        <taxon>Cytophagia</taxon>
        <taxon>Cytophagales</taxon>
        <taxon>Hymenobacteraceae</taxon>
        <taxon>Pontibacter</taxon>
    </lineage>
</organism>
<proteinExistence type="predicted"/>
<evidence type="ECO:0000259" key="1">
    <source>
        <dbReference type="Pfam" id="PF12896"/>
    </source>
</evidence>